<reference evidence="1 2" key="1">
    <citation type="submission" date="2016-10" db="EMBL/GenBank/DDBJ databases">
        <title>Comparative genome analysis of multiple Pseudomonas spp. focuses on biocontrol and plant growth promoting traits.</title>
        <authorList>
            <person name="Tao X.-Y."/>
            <person name="Taylor C.G."/>
        </authorList>
    </citation>
    <scope>NUCLEOTIDE SEQUENCE [LARGE SCALE GENOMIC DNA]</scope>
    <source>
        <strain evidence="1 2">39A2</strain>
    </source>
</reference>
<accession>A0A423KQ24</accession>
<evidence type="ECO:0000313" key="2">
    <source>
        <dbReference type="Proteomes" id="UP000283627"/>
    </source>
</evidence>
<organism evidence="1 2">
    <name type="scientific">Pseudomonas frederiksbergensis</name>
    <dbReference type="NCBI Taxonomy" id="104087"/>
    <lineage>
        <taxon>Bacteria</taxon>
        <taxon>Pseudomonadati</taxon>
        <taxon>Pseudomonadota</taxon>
        <taxon>Gammaproteobacteria</taxon>
        <taxon>Pseudomonadales</taxon>
        <taxon>Pseudomonadaceae</taxon>
        <taxon>Pseudomonas</taxon>
    </lineage>
</organism>
<dbReference type="EMBL" id="MOBP01000003">
    <property type="protein sequence ID" value="RON57274.1"/>
    <property type="molecule type" value="Genomic_DNA"/>
</dbReference>
<comment type="caution">
    <text evidence="1">The sequence shown here is derived from an EMBL/GenBank/DDBJ whole genome shotgun (WGS) entry which is preliminary data.</text>
</comment>
<sequence>MVDRQRVFGWELTVFGALAPALESCNELQAHGNYEPSAATHEREEELDRAIVKAHPLLWELANPPELFNGQNISWQYREYSKRRLTGAIPRNLAVETQYEVMVRNYRWR</sequence>
<proteinExistence type="predicted"/>
<protein>
    <submittedName>
        <fullName evidence="1">Uncharacterized protein</fullName>
    </submittedName>
</protein>
<dbReference type="Proteomes" id="UP000283627">
    <property type="component" value="Unassembled WGS sequence"/>
</dbReference>
<name>A0A423KQ24_9PSED</name>
<evidence type="ECO:0000313" key="1">
    <source>
        <dbReference type="EMBL" id="RON57274.1"/>
    </source>
</evidence>
<gene>
    <name evidence="1" type="ORF">BK665_04000</name>
</gene>
<dbReference type="AlphaFoldDB" id="A0A423KQ24"/>